<feature type="transmembrane region" description="Helical" evidence="1">
    <location>
        <begin position="141"/>
        <end position="159"/>
    </location>
</feature>
<feature type="transmembrane region" description="Helical" evidence="1">
    <location>
        <begin position="165"/>
        <end position="198"/>
    </location>
</feature>
<keyword evidence="1" id="KW-1133">Transmembrane helix</keyword>
<dbReference type="EMBL" id="CYXO01000001">
    <property type="protein sequence ID" value="CUM70706.1"/>
    <property type="molecule type" value="Genomic_DNA"/>
</dbReference>
<dbReference type="OrthoDB" id="95800at2"/>
<dbReference type="Pfam" id="PF22564">
    <property type="entry name" value="HAAS"/>
    <property type="match status" value="1"/>
</dbReference>
<dbReference type="Proteomes" id="UP000095597">
    <property type="component" value="Unassembled WGS sequence"/>
</dbReference>
<gene>
    <name evidence="2" type="ORF">ERS852573_00147</name>
</gene>
<sequence length="262" mass="28763">MNRVEFMETLSRLLQDIPEEDRIDALKYYNDYFDDAGSENEQNVIEELESPEKVAMKIKADREDTEDGKEGGTEKTTEEAIGKVTGENAAYSGAREQHDRENTYQYYQEDTYGEEKDNKIYQDNGTYDYESQEKKPWTNKWLKLAMIIAIVVIGFPIVIPLGAGILALIAGIVIAVFCLFAAIVIGFAAVVMVGVVLFAAGIGSLFANPGVGLAVLGAGLMVITIGVIGTVVGVRLCIIVFPGIVRGIVYILRKPFHRKAVA</sequence>
<proteinExistence type="predicted"/>
<organism evidence="2 3">
    <name type="scientific">Dorea longicatena</name>
    <dbReference type="NCBI Taxonomy" id="88431"/>
    <lineage>
        <taxon>Bacteria</taxon>
        <taxon>Bacillati</taxon>
        <taxon>Bacillota</taxon>
        <taxon>Clostridia</taxon>
        <taxon>Lachnospirales</taxon>
        <taxon>Lachnospiraceae</taxon>
        <taxon>Dorea</taxon>
    </lineage>
</organism>
<dbReference type="AlphaFoldDB" id="A0A173QYW7"/>
<feature type="transmembrane region" description="Helical" evidence="1">
    <location>
        <begin position="205"/>
        <end position="226"/>
    </location>
</feature>
<reference evidence="2 3" key="1">
    <citation type="submission" date="2015-09" db="EMBL/GenBank/DDBJ databases">
        <authorList>
            <consortium name="Pathogen Informatics"/>
        </authorList>
    </citation>
    <scope>NUCLEOTIDE SEQUENCE [LARGE SCALE GENOMIC DNA]</scope>
    <source>
        <strain evidence="2 3">2789STDY5834961</strain>
    </source>
</reference>
<keyword evidence="1" id="KW-0472">Membrane</keyword>
<protein>
    <submittedName>
        <fullName evidence="2">Predicted membrane protein</fullName>
    </submittedName>
</protein>
<keyword evidence="1" id="KW-0812">Transmembrane</keyword>
<evidence type="ECO:0000313" key="3">
    <source>
        <dbReference type="Proteomes" id="UP000095597"/>
    </source>
</evidence>
<evidence type="ECO:0000313" key="2">
    <source>
        <dbReference type="EMBL" id="CUM70706.1"/>
    </source>
</evidence>
<evidence type="ECO:0000256" key="1">
    <source>
        <dbReference type="SAM" id="Phobius"/>
    </source>
</evidence>
<feature type="transmembrane region" description="Helical" evidence="1">
    <location>
        <begin position="232"/>
        <end position="252"/>
    </location>
</feature>
<name>A0A173QYW7_9FIRM</name>
<accession>A0A173QYW7</accession>
<dbReference type="RefSeq" id="WP_055213171.1">
    <property type="nucleotide sequence ID" value="NZ_CYXO01000001.1"/>
</dbReference>